<comment type="caution">
    <text evidence="1">The sequence shown here is derived from an EMBL/GenBank/DDBJ whole genome shotgun (WGS) entry which is preliminary data.</text>
</comment>
<dbReference type="Proteomes" id="UP000324800">
    <property type="component" value="Unassembled WGS sequence"/>
</dbReference>
<protein>
    <submittedName>
        <fullName evidence="1">Uncharacterized protein</fullName>
    </submittedName>
</protein>
<accession>A0A5J4TIW4</accession>
<name>A0A5J4TIW4_9EUKA</name>
<proteinExistence type="predicted"/>
<dbReference type="AlphaFoldDB" id="A0A5J4TIW4"/>
<reference evidence="1 2" key="1">
    <citation type="submission" date="2019-03" db="EMBL/GenBank/DDBJ databases">
        <title>Single cell metagenomics reveals metabolic interactions within the superorganism composed of flagellate Streblomastix strix and complex community of Bacteroidetes bacteria on its surface.</title>
        <authorList>
            <person name="Treitli S.C."/>
            <person name="Kolisko M."/>
            <person name="Husnik F."/>
            <person name="Keeling P."/>
            <person name="Hampl V."/>
        </authorList>
    </citation>
    <scope>NUCLEOTIDE SEQUENCE [LARGE SCALE GENOMIC DNA]</scope>
    <source>
        <strain evidence="1">ST1C</strain>
    </source>
</reference>
<organism evidence="1 2">
    <name type="scientific">Streblomastix strix</name>
    <dbReference type="NCBI Taxonomy" id="222440"/>
    <lineage>
        <taxon>Eukaryota</taxon>
        <taxon>Metamonada</taxon>
        <taxon>Preaxostyla</taxon>
        <taxon>Oxymonadida</taxon>
        <taxon>Streblomastigidae</taxon>
        <taxon>Streblomastix</taxon>
    </lineage>
</organism>
<evidence type="ECO:0000313" key="2">
    <source>
        <dbReference type="Proteomes" id="UP000324800"/>
    </source>
</evidence>
<dbReference type="EMBL" id="SNRW01031028">
    <property type="protein sequence ID" value="KAA6357683.1"/>
    <property type="molecule type" value="Genomic_DNA"/>
</dbReference>
<gene>
    <name evidence="1" type="ORF">EZS28_046790</name>
</gene>
<sequence length="81" mass="9123">MGYSTLHLIEVYRPKVWKLPKGCWHVKSVIFKGHGIGVTTIFRHLEDLSASYDETSNPVLIVTNAGKIPQVTQLPRSDLPH</sequence>
<evidence type="ECO:0000313" key="1">
    <source>
        <dbReference type="EMBL" id="KAA6357683.1"/>
    </source>
</evidence>